<protein>
    <submittedName>
        <fullName evidence="1">Uncharacterized protein</fullName>
    </submittedName>
</protein>
<organism evidence="1">
    <name type="scientific">Siphoviridae sp. ctFiA6</name>
    <dbReference type="NCBI Taxonomy" id="2823573"/>
    <lineage>
        <taxon>Viruses</taxon>
        <taxon>Duplodnaviria</taxon>
        <taxon>Heunggongvirae</taxon>
        <taxon>Uroviricota</taxon>
        <taxon>Caudoviricetes</taxon>
    </lineage>
</organism>
<reference evidence="1" key="1">
    <citation type="journal article" date="2021" name="Proc. Natl. Acad. Sci. U.S.A.">
        <title>A Catalog of Tens of Thousands of Viruses from Human Metagenomes Reveals Hidden Associations with Chronic Diseases.</title>
        <authorList>
            <person name="Tisza M.J."/>
            <person name="Buck C.B."/>
        </authorList>
    </citation>
    <scope>NUCLEOTIDE SEQUENCE</scope>
    <source>
        <strain evidence="1">CtFiA6</strain>
    </source>
</reference>
<dbReference type="EMBL" id="BK014714">
    <property type="protein sequence ID" value="DAD69050.1"/>
    <property type="molecule type" value="Genomic_DNA"/>
</dbReference>
<proteinExistence type="predicted"/>
<name>A0A8S5LGH8_9CAUD</name>
<sequence length="65" mass="7114">MNVSDFYSDVLKRCEGSLRPVDVKVSADVSGAITQIQVTYKPMDAPVEIPNFLIKGGIFKNGIKI</sequence>
<evidence type="ECO:0000313" key="1">
    <source>
        <dbReference type="EMBL" id="DAD69050.1"/>
    </source>
</evidence>
<accession>A0A8S5LGH8</accession>